<dbReference type="EMBL" id="CP002351">
    <property type="protein sequence ID" value="AEH51254.1"/>
    <property type="molecule type" value="Genomic_DNA"/>
</dbReference>
<sequence length="210" mass="24674">MISKITETKLIYYYAILHFVAREDGIFLPFSYYADFFEIVRNIMKTDIFSISPIITKNKKEVQDGLWVFKDFRVYLVSPFIESVGRNFVDFHEILNAYHEGIELSQVVLRSAPVRKTGKLLSGVFANLDGRCIDYEQSPELFSECLRQYLLQIHKLKYGTIPDDVRFFIRLKGEIRKQKLLADRLEFFGDVQIFSSDELAKTFCEMFSLR</sequence>
<dbReference type="KEGG" id="tta:Theth_1182"/>
<organism evidence="1 2">
    <name type="scientific">Pseudothermotoga thermarum DSM 5069</name>
    <dbReference type="NCBI Taxonomy" id="688269"/>
    <lineage>
        <taxon>Bacteria</taxon>
        <taxon>Thermotogati</taxon>
        <taxon>Thermotogota</taxon>
        <taxon>Thermotogae</taxon>
        <taxon>Thermotogales</taxon>
        <taxon>Thermotogaceae</taxon>
        <taxon>Pseudothermotoga</taxon>
    </lineage>
</organism>
<dbReference type="HOGENOM" id="CLU_1365664_0_0_0"/>
<gene>
    <name evidence="1" type="ORF">Theth_1182</name>
</gene>
<protein>
    <submittedName>
        <fullName evidence="1">Uncharacterized protein</fullName>
    </submittedName>
</protein>
<keyword evidence="2" id="KW-1185">Reference proteome</keyword>
<evidence type="ECO:0000313" key="1">
    <source>
        <dbReference type="EMBL" id="AEH51254.1"/>
    </source>
</evidence>
<name>F7YTN2_9THEM</name>
<dbReference type="RefSeq" id="WP_013932473.1">
    <property type="nucleotide sequence ID" value="NC_015707.1"/>
</dbReference>
<evidence type="ECO:0000313" key="2">
    <source>
        <dbReference type="Proteomes" id="UP000006804"/>
    </source>
</evidence>
<dbReference type="Proteomes" id="UP000006804">
    <property type="component" value="Chromosome"/>
</dbReference>
<accession>F7YTN2</accession>
<dbReference type="PATRIC" id="fig|688269.3.peg.1216"/>
<dbReference type="AlphaFoldDB" id="F7YTN2"/>
<proteinExistence type="predicted"/>
<dbReference type="STRING" id="688269.Theth_1182"/>
<reference evidence="1 2" key="1">
    <citation type="submission" date="2010-11" db="EMBL/GenBank/DDBJ databases">
        <title>The complete genome of Thermotoga thermarum DSM 5069.</title>
        <authorList>
            <consortium name="US DOE Joint Genome Institute (JGI-PGF)"/>
            <person name="Lucas S."/>
            <person name="Copeland A."/>
            <person name="Lapidus A."/>
            <person name="Bruce D."/>
            <person name="Goodwin L."/>
            <person name="Pitluck S."/>
            <person name="Kyrpides N."/>
            <person name="Mavromatis K."/>
            <person name="Ivanova N."/>
            <person name="Zeytun A."/>
            <person name="Brettin T."/>
            <person name="Detter J.C."/>
            <person name="Tapia R."/>
            <person name="Han C."/>
            <person name="Land M."/>
            <person name="Hauser L."/>
            <person name="Markowitz V."/>
            <person name="Cheng J.-F."/>
            <person name="Hugenholtz P."/>
            <person name="Woyke T."/>
            <person name="Wu D."/>
            <person name="Spring S."/>
            <person name="Schroeder M."/>
            <person name="Brambilla E."/>
            <person name="Klenk H.-P."/>
            <person name="Eisen J.A."/>
        </authorList>
    </citation>
    <scope>NUCLEOTIDE SEQUENCE [LARGE SCALE GENOMIC DNA]</scope>
    <source>
        <strain evidence="1 2">DSM 5069</strain>
    </source>
</reference>
<dbReference type="eggNOG" id="COG1583">
    <property type="taxonomic scope" value="Bacteria"/>
</dbReference>